<protein>
    <submittedName>
        <fullName evidence="1">Uncharacterized protein</fullName>
    </submittedName>
</protein>
<dbReference type="EMBL" id="CP053586">
    <property type="protein sequence ID" value="WNZ26547.1"/>
    <property type="molecule type" value="Genomic_DNA"/>
</dbReference>
<evidence type="ECO:0000313" key="1">
    <source>
        <dbReference type="EMBL" id="WNZ26547.1"/>
    </source>
</evidence>
<dbReference type="NCBIfam" id="NF045598">
    <property type="entry name" value="asr1405_asl0597"/>
    <property type="match status" value="1"/>
</dbReference>
<gene>
    <name evidence="1" type="ORF">HJG54_11025</name>
</gene>
<proteinExistence type="predicted"/>
<name>A0AA96WXU7_9CYAN</name>
<organism evidence="1">
    <name type="scientific">Leptolyngbya sp. NK1-12</name>
    <dbReference type="NCBI Taxonomy" id="2547451"/>
    <lineage>
        <taxon>Bacteria</taxon>
        <taxon>Bacillati</taxon>
        <taxon>Cyanobacteriota</taxon>
        <taxon>Cyanophyceae</taxon>
        <taxon>Leptolyngbyales</taxon>
        <taxon>Leptolyngbyaceae</taxon>
        <taxon>Leptolyngbya group</taxon>
        <taxon>Leptolyngbya</taxon>
    </lineage>
</organism>
<dbReference type="InterPro" id="IPR054637">
    <property type="entry name" value="Asr1405_Asl0597-like"/>
</dbReference>
<reference evidence="1" key="1">
    <citation type="submission" date="2020-05" db="EMBL/GenBank/DDBJ databases">
        <authorList>
            <person name="Zhu T."/>
            <person name="Keshari N."/>
            <person name="Lu X."/>
        </authorList>
    </citation>
    <scope>NUCLEOTIDE SEQUENCE</scope>
    <source>
        <strain evidence="1">NK1-12</strain>
    </source>
</reference>
<sequence>MAISRSDRWQVHQRLEELEIASTCLRDGSLKVEIHSPLTVIQLRSVLQQFTASRQQLVDWLEQCWQS</sequence>
<accession>A0AA96WXU7</accession>
<dbReference type="AlphaFoldDB" id="A0AA96WXU7"/>